<dbReference type="Gramene" id="mRNA:HanXRQr2_Chr02g0080491">
    <property type="protein sequence ID" value="mRNA:HanXRQr2_Chr02g0080491"/>
    <property type="gene ID" value="HanXRQr2_Chr02g0080491"/>
</dbReference>
<evidence type="ECO:0000313" key="2">
    <source>
        <dbReference type="EMBL" id="OTG35256.1"/>
    </source>
</evidence>
<sequence>MFATGYLDLGVTFSGEYLLGGTPLFSLGGREYLPVVSAVPGSTCSVTGSTSSTTGSTCSTFGSTCSVGSVVVGSVSCWMDYFQWYCDPQIV</sequence>
<protein>
    <submittedName>
        <fullName evidence="2">Uncharacterized protein</fullName>
    </submittedName>
</protein>
<keyword evidence="3" id="KW-1185">Reference proteome</keyword>
<dbReference type="EMBL" id="MNCJ02000317">
    <property type="protein sequence ID" value="KAF5819696.1"/>
    <property type="molecule type" value="Genomic_DNA"/>
</dbReference>
<organism evidence="2 3">
    <name type="scientific">Helianthus annuus</name>
    <name type="common">Common sunflower</name>
    <dbReference type="NCBI Taxonomy" id="4232"/>
    <lineage>
        <taxon>Eukaryota</taxon>
        <taxon>Viridiplantae</taxon>
        <taxon>Streptophyta</taxon>
        <taxon>Embryophyta</taxon>
        <taxon>Tracheophyta</taxon>
        <taxon>Spermatophyta</taxon>
        <taxon>Magnoliopsida</taxon>
        <taxon>eudicotyledons</taxon>
        <taxon>Gunneridae</taxon>
        <taxon>Pentapetalae</taxon>
        <taxon>asterids</taxon>
        <taxon>campanulids</taxon>
        <taxon>Asterales</taxon>
        <taxon>Asteraceae</taxon>
        <taxon>Asteroideae</taxon>
        <taxon>Heliantheae alliance</taxon>
        <taxon>Heliantheae</taxon>
        <taxon>Helianthus</taxon>
    </lineage>
</organism>
<dbReference type="Proteomes" id="UP000215914">
    <property type="component" value="Chromosome 2"/>
</dbReference>
<evidence type="ECO:0000313" key="3">
    <source>
        <dbReference type="Proteomes" id="UP000215914"/>
    </source>
</evidence>
<gene>
    <name evidence="2" type="ORF">HannXRQ_Chr02g0054791</name>
    <name evidence="1" type="ORF">HanXRQr2_Chr02g0080491</name>
</gene>
<reference evidence="2" key="2">
    <citation type="submission" date="2017-02" db="EMBL/GenBank/DDBJ databases">
        <title>Sunflower complete genome.</title>
        <authorList>
            <person name="Langlade N."/>
            <person name="Munos S."/>
        </authorList>
    </citation>
    <scope>NUCLEOTIDE SEQUENCE [LARGE SCALE GENOMIC DNA]</scope>
    <source>
        <tissue evidence="2">Leaves</tissue>
    </source>
</reference>
<dbReference type="AlphaFoldDB" id="A0A251VJI6"/>
<name>A0A251VJI6_HELAN</name>
<reference evidence="1 3" key="1">
    <citation type="journal article" date="2017" name="Nature">
        <title>The sunflower genome provides insights into oil metabolism, flowering and Asterid evolution.</title>
        <authorList>
            <person name="Badouin H."/>
            <person name="Gouzy J."/>
            <person name="Grassa C.J."/>
            <person name="Murat F."/>
            <person name="Staton S.E."/>
            <person name="Cottret L."/>
            <person name="Lelandais-Briere C."/>
            <person name="Owens G.L."/>
            <person name="Carrere S."/>
            <person name="Mayjonade B."/>
            <person name="Legrand L."/>
            <person name="Gill N."/>
            <person name="Kane N.C."/>
            <person name="Bowers J.E."/>
            <person name="Hubner S."/>
            <person name="Bellec A."/>
            <person name="Berard A."/>
            <person name="Berges H."/>
            <person name="Blanchet N."/>
            <person name="Boniface M.C."/>
            <person name="Brunel D."/>
            <person name="Catrice O."/>
            <person name="Chaidir N."/>
            <person name="Claudel C."/>
            <person name="Donnadieu C."/>
            <person name="Faraut T."/>
            <person name="Fievet G."/>
            <person name="Helmstetter N."/>
            <person name="King M."/>
            <person name="Knapp S.J."/>
            <person name="Lai Z."/>
            <person name="Le Paslier M.C."/>
            <person name="Lippi Y."/>
            <person name="Lorenzon L."/>
            <person name="Mandel J.R."/>
            <person name="Marage G."/>
            <person name="Marchand G."/>
            <person name="Marquand E."/>
            <person name="Bret-Mestries E."/>
            <person name="Morien E."/>
            <person name="Nambeesan S."/>
            <person name="Nguyen T."/>
            <person name="Pegot-Espagnet P."/>
            <person name="Pouilly N."/>
            <person name="Raftis F."/>
            <person name="Sallet E."/>
            <person name="Schiex T."/>
            <person name="Thomas J."/>
            <person name="Vandecasteele C."/>
            <person name="Vares D."/>
            <person name="Vear F."/>
            <person name="Vautrin S."/>
            <person name="Crespi M."/>
            <person name="Mangin B."/>
            <person name="Burke J.M."/>
            <person name="Salse J."/>
            <person name="Munos S."/>
            <person name="Vincourt P."/>
            <person name="Rieseberg L.H."/>
            <person name="Langlade N.B."/>
        </authorList>
    </citation>
    <scope>NUCLEOTIDE SEQUENCE [LARGE SCALE GENOMIC DNA]</scope>
    <source>
        <strain evidence="3">cv. SF193</strain>
        <tissue evidence="1">Leaves</tissue>
    </source>
</reference>
<reference evidence="1" key="3">
    <citation type="submission" date="2020-06" db="EMBL/GenBank/DDBJ databases">
        <title>Helianthus annuus Genome sequencing and assembly Release 2.</title>
        <authorList>
            <person name="Gouzy J."/>
            <person name="Langlade N."/>
            <person name="Munos S."/>
        </authorList>
    </citation>
    <scope>NUCLEOTIDE SEQUENCE</scope>
    <source>
        <tissue evidence="1">Leaves</tissue>
    </source>
</reference>
<dbReference type="InParanoid" id="A0A251VJI6"/>
<proteinExistence type="predicted"/>
<dbReference type="EMBL" id="CM007891">
    <property type="protein sequence ID" value="OTG35256.1"/>
    <property type="molecule type" value="Genomic_DNA"/>
</dbReference>
<evidence type="ECO:0000313" key="1">
    <source>
        <dbReference type="EMBL" id="KAF5819696.1"/>
    </source>
</evidence>
<accession>A0A251VJI6</accession>